<accession>A0A5J5JV04</accession>
<dbReference type="AlphaFoldDB" id="A0A5J5JV04"/>
<evidence type="ECO:0000313" key="6">
    <source>
        <dbReference type="Proteomes" id="UP000327011"/>
    </source>
</evidence>
<dbReference type="PROSITE" id="PS50893">
    <property type="entry name" value="ABC_TRANSPORTER_2"/>
    <property type="match status" value="1"/>
</dbReference>
<protein>
    <submittedName>
        <fullName evidence="5">ABC transporter ATP-binding protein</fullName>
    </submittedName>
</protein>
<reference evidence="5 6" key="1">
    <citation type="submission" date="2019-09" db="EMBL/GenBank/DDBJ databases">
        <title>Screening of Novel Bioactive Compounds from Soil-Associated.</title>
        <authorList>
            <person name="Gong X."/>
        </authorList>
    </citation>
    <scope>NUCLEOTIDE SEQUENCE [LARGE SCALE GENOMIC DNA]</scope>
    <source>
        <strain evidence="5 6">Gxj-6</strain>
    </source>
</reference>
<evidence type="ECO:0000313" key="5">
    <source>
        <dbReference type="EMBL" id="KAA9373800.1"/>
    </source>
</evidence>
<dbReference type="GO" id="GO:0098796">
    <property type="term" value="C:membrane protein complex"/>
    <property type="evidence" value="ECO:0007669"/>
    <property type="project" value="UniProtKB-ARBA"/>
</dbReference>
<evidence type="ECO:0000256" key="2">
    <source>
        <dbReference type="ARBA" id="ARBA00022741"/>
    </source>
</evidence>
<organism evidence="5 6">
    <name type="scientific">Microbispora cellulosiformans</name>
    <dbReference type="NCBI Taxonomy" id="2614688"/>
    <lineage>
        <taxon>Bacteria</taxon>
        <taxon>Bacillati</taxon>
        <taxon>Actinomycetota</taxon>
        <taxon>Actinomycetes</taxon>
        <taxon>Streptosporangiales</taxon>
        <taxon>Streptosporangiaceae</taxon>
        <taxon>Microbispora</taxon>
    </lineage>
</organism>
<dbReference type="Gene3D" id="3.40.50.300">
    <property type="entry name" value="P-loop containing nucleotide triphosphate hydrolases"/>
    <property type="match status" value="1"/>
</dbReference>
<dbReference type="InterPro" id="IPR015854">
    <property type="entry name" value="ABC_transpr_LolD-like"/>
</dbReference>
<name>A0A5J5JV04_9ACTN</name>
<gene>
    <name evidence="5" type="ORF">F5972_34130</name>
</gene>
<dbReference type="PANTHER" id="PTHR24220">
    <property type="entry name" value="IMPORT ATP-BINDING PROTEIN"/>
    <property type="match status" value="1"/>
</dbReference>
<dbReference type="GO" id="GO:0016887">
    <property type="term" value="F:ATP hydrolysis activity"/>
    <property type="evidence" value="ECO:0007669"/>
    <property type="project" value="InterPro"/>
</dbReference>
<keyword evidence="2" id="KW-0547">Nucleotide-binding</keyword>
<evidence type="ECO:0000256" key="3">
    <source>
        <dbReference type="ARBA" id="ARBA00022840"/>
    </source>
</evidence>
<dbReference type="InterPro" id="IPR017871">
    <property type="entry name" value="ABC_transporter-like_CS"/>
</dbReference>
<dbReference type="InterPro" id="IPR027417">
    <property type="entry name" value="P-loop_NTPase"/>
</dbReference>
<keyword evidence="3 5" id="KW-0067">ATP-binding</keyword>
<dbReference type="GO" id="GO:0005524">
    <property type="term" value="F:ATP binding"/>
    <property type="evidence" value="ECO:0007669"/>
    <property type="project" value="UniProtKB-KW"/>
</dbReference>
<dbReference type="InterPro" id="IPR003593">
    <property type="entry name" value="AAA+_ATPase"/>
</dbReference>
<dbReference type="SMART" id="SM00382">
    <property type="entry name" value="AAA"/>
    <property type="match status" value="1"/>
</dbReference>
<evidence type="ECO:0000256" key="1">
    <source>
        <dbReference type="ARBA" id="ARBA00022448"/>
    </source>
</evidence>
<dbReference type="GO" id="GO:0022857">
    <property type="term" value="F:transmembrane transporter activity"/>
    <property type="evidence" value="ECO:0007669"/>
    <property type="project" value="UniProtKB-ARBA"/>
</dbReference>
<sequence>MSSRQSPTPHAVSLSGIRKVYGTGDNSVVALESVTVNFERRTLTAVMGPSGSGKTTLLHCAAGLDEPTEGSVKLDGQEITGLSETALTLLRRDKVGFIFQAFNLMPALTAEQNVVLPLRLAGRKIDKAKARDVLTQVGLGDRAGHRPSELSGGQQQRVAIARALVASPAVIFADEPTGSLDSKTAREILELLRESVRLYDQTVVMVTHDPVAASYADRVVFLVDGSVVTEMANPTAESVAEQLTRLGEWAKQRSVARAEGGR</sequence>
<dbReference type="InterPro" id="IPR003439">
    <property type="entry name" value="ABC_transporter-like_ATP-bd"/>
</dbReference>
<keyword evidence="1" id="KW-0813">Transport</keyword>
<dbReference type="InterPro" id="IPR017911">
    <property type="entry name" value="MacB-like_ATP-bd"/>
</dbReference>
<dbReference type="SUPFAM" id="SSF52540">
    <property type="entry name" value="P-loop containing nucleoside triphosphate hydrolases"/>
    <property type="match status" value="1"/>
</dbReference>
<dbReference type="FunFam" id="3.40.50.300:FF:000032">
    <property type="entry name" value="Export ABC transporter ATP-binding protein"/>
    <property type="match status" value="1"/>
</dbReference>
<dbReference type="EMBL" id="VYTZ01000020">
    <property type="protein sequence ID" value="KAA9373800.1"/>
    <property type="molecule type" value="Genomic_DNA"/>
</dbReference>
<dbReference type="CDD" id="cd03255">
    <property type="entry name" value="ABC_MJ0796_LolCDE_FtsE"/>
    <property type="match status" value="1"/>
</dbReference>
<dbReference type="PROSITE" id="PS00211">
    <property type="entry name" value="ABC_TRANSPORTER_1"/>
    <property type="match status" value="1"/>
</dbReference>
<dbReference type="GO" id="GO:0005886">
    <property type="term" value="C:plasma membrane"/>
    <property type="evidence" value="ECO:0007669"/>
    <property type="project" value="TreeGrafter"/>
</dbReference>
<dbReference type="PANTHER" id="PTHR24220:SF685">
    <property type="entry name" value="ABC TRANSPORTER RELATED"/>
    <property type="match status" value="1"/>
</dbReference>
<comment type="caution">
    <text evidence="5">The sequence shown here is derived from an EMBL/GenBank/DDBJ whole genome shotgun (WGS) entry which is preliminary data.</text>
</comment>
<dbReference type="Proteomes" id="UP000327011">
    <property type="component" value="Unassembled WGS sequence"/>
</dbReference>
<keyword evidence="6" id="KW-1185">Reference proteome</keyword>
<evidence type="ECO:0000259" key="4">
    <source>
        <dbReference type="PROSITE" id="PS50893"/>
    </source>
</evidence>
<proteinExistence type="predicted"/>
<dbReference type="Pfam" id="PF00005">
    <property type="entry name" value="ABC_tran"/>
    <property type="match status" value="1"/>
</dbReference>
<feature type="domain" description="ABC transporter" evidence="4">
    <location>
        <begin position="12"/>
        <end position="249"/>
    </location>
</feature>
<dbReference type="RefSeq" id="WP_138462961.1">
    <property type="nucleotide sequence ID" value="NZ_VYTZ01000020.1"/>
</dbReference>